<reference evidence="1" key="1">
    <citation type="journal article" date="2022" name="Int. J. Syst. Evol. Microbiol.">
        <title>Pseudomonas aegrilactucae sp. nov. and Pseudomonas morbosilactucae sp. nov., pathogens causing bacterial rot of lettuce in Japan.</title>
        <authorList>
            <person name="Sawada H."/>
            <person name="Fujikawa T."/>
            <person name="Satou M."/>
        </authorList>
    </citation>
    <scope>NUCLEOTIDE SEQUENCE</scope>
    <source>
        <strain evidence="1">0166_1</strain>
    </source>
</reference>
<evidence type="ECO:0000313" key="1">
    <source>
        <dbReference type="EMBL" id="UGS36295.1"/>
    </source>
</evidence>
<name>A0A9E6XXY6_9ACTN</name>
<organism evidence="1 2">
    <name type="scientific">Capillimicrobium parvum</name>
    <dbReference type="NCBI Taxonomy" id="2884022"/>
    <lineage>
        <taxon>Bacteria</taxon>
        <taxon>Bacillati</taxon>
        <taxon>Actinomycetota</taxon>
        <taxon>Thermoleophilia</taxon>
        <taxon>Solirubrobacterales</taxon>
        <taxon>Capillimicrobiaceae</taxon>
        <taxon>Capillimicrobium</taxon>
    </lineage>
</organism>
<dbReference type="Proteomes" id="UP001162834">
    <property type="component" value="Chromosome"/>
</dbReference>
<sequence>MSEQCSWCGAPVDEDGGFRATEPEGDRRAAFCRLEHVVPWIINGAHWEPGRIVELGDDGVALGVCAQCGGDLGDTRVLLVRHRGAHRIADAFCRLDHLLEWAKRGGRWRTGV</sequence>
<dbReference type="RefSeq" id="WP_259315968.1">
    <property type="nucleotide sequence ID" value="NZ_CP087164.1"/>
</dbReference>
<keyword evidence="2" id="KW-1185">Reference proteome</keyword>
<dbReference type="KEGG" id="sbae:DSM104329_02699"/>
<proteinExistence type="predicted"/>
<evidence type="ECO:0000313" key="2">
    <source>
        <dbReference type="Proteomes" id="UP001162834"/>
    </source>
</evidence>
<dbReference type="AlphaFoldDB" id="A0A9E6XXY6"/>
<dbReference type="EMBL" id="CP087164">
    <property type="protein sequence ID" value="UGS36295.1"/>
    <property type="molecule type" value="Genomic_DNA"/>
</dbReference>
<gene>
    <name evidence="1" type="ORF">DSM104329_02699</name>
</gene>
<protein>
    <submittedName>
        <fullName evidence="1">Uncharacterized protein</fullName>
    </submittedName>
</protein>
<accession>A0A9E6XXY6</accession>